<dbReference type="Gene3D" id="2.30.110.10">
    <property type="entry name" value="Electron Transport, Fmn-binding Protein, Chain A"/>
    <property type="match status" value="1"/>
</dbReference>
<dbReference type="SUPFAM" id="SSF63380">
    <property type="entry name" value="Riboflavin synthase domain-like"/>
    <property type="match status" value="1"/>
</dbReference>
<dbReference type="InterPro" id="IPR039261">
    <property type="entry name" value="FNR_nucleotide-bd"/>
</dbReference>
<dbReference type="Pfam" id="PF00970">
    <property type="entry name" value="FAD_binding_6"/>
    <property type="match status" value="1"/>
</dbReference>
<name>A0ABY7GVK2_9BACT</name>
<organism evidence="2 3">
    <name type="scientific">Nannocystis punicea</name>
    <dbReference type="NCBI Taxonomy" id="2995304"/>
    <lineage>
        <taxon>Bacteria</taxon>
        <taxon>Pseudomonadati</taxon>
        <taxon>Myxococcota</taxon>
        <taxon>Polyangia</taxon>
        <taxon>Nannocystales</taxon>
        <taxon>Nannocystaceae</taxon>
        <taxon>Nannocystis</taxon>
    </lineage>
</organism>
<reference evidence="2" key="1">
    <citation type="submission" date="2022-11" db="EMBL/GenBank/DDBJ databases">
        <title>Minimal conservation of predation-associated metabolite biosynthetic gene clusters underscores biosynthetic potential of Myxococcota including descriptions for ten novel species: Archangium lansinium sp. nov., Myxococcus landrumus sp. nov., Nannocystis bai.</title>
        <authorList>
            <person name="Ahearne A."/>
            <person name="Stevens C."/>
            <person name="Dowd S."/>
        </authorList>
    </citation>
    <scope>NUCLEOTIDE SEQUENCE</scope>
    <source>
        <strain evidence="2">Fl3</strain>
    </source>
</reference>
<dbReference type="PANTHER" id="PTHR42815">
    <property type="entry name" value="FAD-BINDING, PUTATIVE (AFU_ORTHOLOGUE AFUA_6G07600)-RELATED"/>
    <property type="match status" value="1"/>
</dbReference>
<dbReference type="SUPFAM" id="SSF52343">
    <property type="entry name" value="Ferredoxin reductase-like, C-terminal NADP-linked domain"/>
    <property type="match status" value="1"/>
</dbReference>
<dbReference type="PANTHER" id="PTHR42815:SF2">
    <property type="entry name" value="FAD-BINDING, PUTATIVE (AFU_ORTHOLOGUE AFUA_6G07600)-RELATED"/>
    <property type="match status" value="1"/>
</dbReference>
<dbReference type="InterPro" id="IPR017927">
    <property type="entry name" value="FAD-bd_FR_type"/>
</dbReference>
<protein>
    <submittedName>
        <fullName evidence="2">Pyridoxamine 5'-phosphate oxidase family protein</fullName>
    </submittedName>
</protein>
<accession>A0ABY7GVK2</accession>
<dbReference type="PRINTS" id="PR00409">
    <property type="entry name" value="PHDIOXRDTASE"/>
</dbReference>
<dbReference type="InterPro" id="IPR017938">
    <property type="entry name" value="Riboflavin_synthase-like_b-brl"/>
</dbReference>
<evidence type="ECO:0000259" key="1">
    <source>
        <dbReference type="PROSITE" id="PS51384"/>
    </source>
</evidence>
<dbReference type="CDD" id="cd06184">
    <property type="entry name" value="flavohem_like_fad_nad_binding"/>
    <property type="match status" value="1"/>
</dbReference>
<dbReference type="Pfam" id="PF00175">
    <property type="entry name" value="NAD_binding_1"/>
    <property type="match status" value="1"/>
</dbReference>
<evidence type="ECO:0000313" key="3">
    <source>
        <dbReference type="Proteomes" id="UP001164459"/>
    </source>
</evidence>
<feature type="domain" description="FAD-binding FR-type" evidence="1">
    <location>
        <begin position="298"/>
        <end position="403"/>
    </location>
</feature>
<evidence type="ECO:0000313" key="2">
    <source>
        <dbReference type="EMBL" id="WAS90849.1"/>
    </source>
</evidence>
<keyword evidence="3" id="KW-1185">Reference proteome</keyword>
<dbReference type="Proteomes" id="UP001164459">
    <property type="component" value="Chromosome"/>
</dbReference>
<dbReference type="PROSITE" id="PS51384">
    <property type="entry name" value="FAD_FR"/>
    <property type="match status" value="1"/>
</dbReference>
<dbReference type="Gene3D" id="3.40.50.80">
    <property type="entry name" value="Nucleotide-binding domain of ferredoxin-NADP reductase (FNR) module"/>
    <property type="match status" value="1"/>
</dbReference>
<sequence>MSTFHAGELAVQERMGVREELAPWAAKVVRPFLPEQHREFYATLPFLVAAARDGQARPWATLLVGPPGFASSPDPRRLVLAAEPGPDDPLAGRLVPGADLGLLGIEPATRRRNRVNGRIASTAANRIELRVEQTFGNCPQHIHERRWRWVDSIAAPAVRSRSFTPAMREQIAAADTLFLASGHRGAGEAASFGMDASHRGGPRGFVEVCDDRRLRFPDYAGNNHFNTVGNLLLDGRAGLLFVDFARGGVLQLTGRVTIDWDSPDVARHPGAQRLLVFELDEAVLRPTALPLRWSADGEASRTLRVLAKRRESDDVVSFLLGSPDGAPLPQFRAGQHLPIALAIPGSRDPVQRTYSLSSGPDEAAYRLSIKRHERGLASRFLHDTVEVGHGLVVRAPAGEFTVAPGARPIVLIGAGIGVTPLLSMLAALVGGDDPRRVLFVHAARDGRHHPFADEIREWARRSPRVALHVQYSRPRPEDRPGVDFDAPGRLDAARLAALLPGRDVDVYLCGPLAFMAAVQEDLERLGVPAEQIHHETMTSSAEP</sequence>
<dbReference type="EMBL" id="CP114040">
    <property type="protein sequence ID" value="WAS90849.1"/>
    <property type="molecule type" value="Genomic_DNA"/>
</dbReference>
<dbReference type="InterPro" id="IPR008333">
    <property type="entry name" value="Cbr1-like_FAD-bd_dom"/>
</dbReference>
<dbReference type="InterPro" id="IPR001433">
    <property type="entry name" value="OxRdtase_FAD/NAD-bd"/>
</dbReference>
<dbReference type="RefSeq" id="WP_269033176.1">
    <property type="nucleotide sequence ID" value="NZ_CP114040.1"/>
</dbReference>
<dbReference type="Gene3D" id="2.40.30.10">
    <property type="entry name" value="Translation factors"/>
    <property type="match status" value="1"/>
</dbReference>
<dbReference type="SUPFAM" id="SSF50475">
    <property type="entry name" value="FMN-binding split barrel"/>
    <property type="match status" value="1"/>
</dbReference>
<dbReference type="InterPro" id="IPR012349">
    <property type="entry name" value="Split_barrel_FMN-bd"/>
</dbReference>
<gene>
    <name evidence="2" type="ORF">O0S08_32070</name>
</gene>
<proteinExistence type="predicted"/>